<feature type="signal peptide" evidence="2">
    <location>
        <begin position="1"/>
        <end position="20"/>
    </location>
</feature>
<evidence type="ECO:0000256" key="1">
    <source>
        <dbReference type="SAM" id="MobiDB-lite"/>
    </source>
</evidence>
<feature type="region of interest" description="Disordered" evidence="1">
    <location>
        <begin position="21"/>
        <end position="41"/>
    </location>
</feature>
<protein>
    <recommendedName>
        <fullName evidence="5">Lipoprotein</fullName>
    </recommendedName>
</protein>
<reference evidence="3 4" key="1">
    <citation type="submission" date="2018-08" db="EMBL/GenBank/DDBJ databases">
        <title>Genomic taxonomy of the Vibrionaceae family.</title>
        <authorList>
            <person name="Gomez-Gil B."/>
            <person name="Tanaka M."/>
            <person name="Sawabe T."/>
            <person name="Enciso-Ibarra K."/>
        </authorList>
    </citation>
    <scope>NUCLEOTIDE SEQUENCE [LARGE SCALE GENOMIC DNA]</scope>
    <source>
        <strain evidence="3 4">CAIM 1831</strain>
    </source>
</reference>
<feature type="compositionally biased region" description="Polar residues" evidence="1">
    <location>
        <begin position="21"/>
        <end position="31"/>
    </location>
</feature>
<keyword evidence="2" id="KW-0732">Signal</keyword>
<gene>
    <name evidence="3" type="ORF">D1115_00475</name>
</gene>
<proteinExistence type="predicted"/>
<evidence type="ECO:0000256" key="2">
    <source>
        <dbReference type="SAM" id="SignalP"/>
    </source>
</evidence>
<name>A0ABN5PCI1_9VIBR</name>
<keyword evidence="4" id="KW-1185">Reference proteome</keyword>
<dbReference type="Proteomes" id="UP000262832">
    <property type="component" value="Chromosome I"/>
</dbReference>
<dbReference type="PROSITE" id="PS51257">
    <property type="entry name" value="PROKAR_LIPOPROTEIN"/>
    <property type="match status" value="1"/>
</dbReference>
<organism evidence="3 4">
    <name type="scientific">Vibrio alfacsensis</name>
    <dbReference type="NCBI Taxonomy" id="1074311"/>
    <lineage>
        <taxon>Bacteria</taxon>
        <taxon>Pseudomonadati</taxon>
        <taxon>Pseudomonadota</taxon>
        <taxon>Gammaproteobacteria</taxon>
        <taxon>Vibrionales</taxon>
        <taxon>Vibrionaceae</taxon>
        <taxon>Vibrio</taxon>
    </lineage>
</organism>
<evidence type="ECO:0000313" key="4">
    <source>
        <dbReference type="Proteomes" id="UP000262832"/>
    </source>
</evidence>
<dbReference type="RefSeq" id="WP_128809855.1">
    <property type="nucleotide sequence ID" value="NZ_CP032093.1"/>
</dbReference>
<accession>A0ABN5PCI1</accession>
<sequence length="516" mass="57393">MKALKNPVALATLLVLQACSMQPSPSGEDTPNTPPASLDKPETILPQTFMLRGEVVIGHESQYITPCGSDKQYWLQLSPQQIQRAVGLTSEPYQIMYGEIIGHLTQPGVDGFSADFDANVVVEQVNFLTTENTSRCKETSKPTRVFGNEPSWHAHFEGDSFVLKQIGKPIETLNVDSRQLQPRQRTYQLNDGELRMTENLCSDTMSNSLYGWKATLEHNGKSYQGCGMTANIDSTLDWADTYVATSTQSQGFEVQMTLNTDHSAITQYRYADGQPSLIERGYWQQLSPSQIQVVMTHHQQQRLITERLFTRDGDTLKATQEKVGSMVYPIAGGGLVLYPSTIHNSDTENTTQQSNSTPIKTVNIPSSADFNSKVDAAVRNYFFINQINSNNNQYRWLTYDLNDDGNEELLVQLDWCGSGGCTLLVFENDNKTWVFNSRITLVQSPIMLGQQTSHGWRDLIFNVSGGGASSGQHVMQYTGASYPINPSLAPKATKEQISGVRLFSDEISPVRDGVRL</sequence>
<evidence type="ECO:0008006" key="5">
    <source>
        <dbReference type="Google" id="ProtNLM"/>
    </source>
</evidence>
<dbReference type="EMBL" id="CP032093">
    <property type="protein sequence ID" value="AXX99976.1"/>
    <property type="molecule type" value="Genomic_DNA"/>
</dbReference>
<feature type="chain" id="PRO_5046099544" description="Lipoprotein" evidence="2">
    <location>
        <begin position="21"/>
        <end position="516"/>
    </location>
</feature>
<evidence type="ECO:0000313" key="3">
    <source>
        <dbReference type="EMBL" id="AXX99976.1"/>
    </source>
</evidence>